<dbReference type="PANTHER" id="PTHR42711:SF19">
    <property type="entry name" value="DOXORUBICIN RESISTANCE ATP-BINDING PROTEIN DRRA"/>
    <property type="match status" value="1"/>
</dbReference>
<dbReference type="InterPro" id="IPR003439">
    <property type="entry name" value="ABC_transporter-like_ATP-bd"/>
</dbReference>
<dbReference type="PROSITE" id="PS00211">
    <property type="entry name" value="ABC_TRANSPORTER_1"/>
    <property type="match status" value="1"/>
</dbReference>
<reference evidence="12" key="1">
    <citation type="journal article" date="2019" name="Int. J. Syst. Evol. Microbiol.">
        <title>The Global Catalogue of Microorganisms (GCM) 10K type strain sequencing project: providing services to taxonomists for standard genome sequencing and annotation.</title>
        <authorList>
            <consortium name="The Broad Institute Genomics Platform"/>
            <consortium name="The Broad Institute Genome Sequencing Center for Infectious Disease"/>
            <person name="Wu L."/>
            <person name="Ma J."/>
        </authorList>
    </citation>
    <scope>NUCLEOTIDE SEQUENCE [LARGE SCALE GENOMIC DNA]</scope>
    <source>
        <strain evidence="12">JCM 17441</strain>
    </source>
</reference>
<protein>
    <submittedName>
        <fullName evidence="11">Daunorubicin resistance protein DrrA family ABC transporter ATP-binding protein</fullName>
    </submittedName>
</protein>
<comment type="similarity">
    <text evidence="9">Belongs to the ABC transporter superfamily. Drug exporter-1 (DrugE1) (TC 3.A.1.105) family.</text>
</comment>
<evidence type="ECO:0000313" key="12">
    <source>
        <dbReference type="Proteomes" id="UP001500620"/>
    </source>
</evidence>
<evidence type="ECO:0000313" key="11">
    <source>
        <dbReference type="EMBL" id="GAA4246651.1"/>
    </source>
</evidence>
<keyword evidence="8" id="KW-0046">Antibiotic resistance</keyword>
<comment type="caution">
    <text evidence="11">The sequence shown here is derived from an EMBL/GenBank/DDBJ whole genome shotgun (WGS) entry which is preliminary data.</text>
</comment>
<keyword evidence="3" id="KW-1003">Cell membrane</keyword>
<evidence type="ECO:0000256" key="5">
    <source>
        <dbReference type="ARBA" id="ARBA00022840"/>
    </source>
</evidence>
<dbReference type="SMART" id="SM00382">
    <property type="entry name" value="AAA"/>
    <property type="match status" value="1"/>
</dbReference>
<evidence type="ECO:0000256" key="3">
    <source>
        <dbReference type="ARBA" id="ARBA00022475"/>
    </source>
</evidence>
<dbReference type="PROSITE" id="PS50893">
    <property type="entry name" value="ABC_TRANSPORTER_2"/>
    <property type="match status" value="1"/>
</dbReference>
<dbReference type="RefSeq" id="WP_345123403.1">
    <property type="nucleotide sequence ID" value="NZ_BAABAT010000003.1"/>
</dbReference>
<dbReference type="InterPro" id="IPR050763">
    <property type="entry name" value="ABC_transporter_ATP-binding"/>
</dbReference>
<sequence length="316" mass="33716">MTDAGIHVFGLRKRYGDKVVLDGIDLDVPAGAIFSLLGPNGAGKTTMVHILATLLPPDGGRALVAGHDVVQRPAAVRAAIGVTGQFSAVDNLLTGEENLLLMADLHHLSRREGRRRAAQLLERFELTGAARRTPATYSGGMKRRLDLAMTLVGDPRVIFLDEPTTGLDPRSRRSVWQIVRGLAADGVTIFLTTQYLDEADQLAGRVAVLDRGRIVAEGTPDELKRRIPGGHVRLQFAATAPLSAAATVLPAATRDEESLALRVPGDGTAADLRALLNRLSAAGVEPETVTVHTPDLDDVFFALTGHVTADDKELAR</sequence>
<evidence type="ECO:0000256" key="4">
    <source>
        <dbReference type="ARBA" id="ARBA00022741"/>
    </source>
</evidence>
<keyword evidence="4" id="KW-0547">Nucleotide-binding</keyword>
<evidence type="ECO:0000256" key="7">
    <source>
        <dbReference type="ARBA" id="ARBA00023136"/>
    </source>
</evidence>
<dbReference type="NCBIfam" id="TIGR01188">
    <property type="entry name" value="drrA"/>
    <property type="match status" value="1"/>
</dbReference>
<dbReference type="InterPro" id="IPR027417">
    <property type="entry name" value="P-loop_NTPase"/>
</dbReference>
<accession>A0ABP8D3B4</accession>
<dbReference type="InterPro" id="IPR005894">
    <property type="entry name" value="DrrA"/>
</dbReference>
<name>A0ABP8D3B4_9ACTN</name>
<evidence type="ECO:0000259" key="10">
    <source>
        <dbReference type="PROSITE" id="PS50893"/>
    </source>
</evidence>
<keyword evidence="12" id="KW-1185">Reference proteome</keyword>
<keyword evidence="6" id="KW-1278">Translocase</keyword>
<dbReference type="Gene3D" id="3.40.50.300">
    <property type="entry name" value="P-loop containing nucleotide triphosphate hydrolases"/>
    <property type="match status" value="1"/>
</dbReference>
<evidence type="ECO:0000256" key="6">
    <source>
        <dbReference type="ARBA" id="ARBA00022967"/>
    </source>
</evidence>
<keyword evidence="5 11" id="KW-0067">ATP-binding</keyword>
<keyword evidence="7" id="KW-0472">Membrane</keyword>
<gene>
    <name evidence="11" type="ORF">GCM10022255_018980</name>
</gene>
<evidence type="ECO:0000256" key="1">
    <source>
        <dbReference type="ARBA" id="ARBA00004413"/>
    </source>
</evidence>
<evidence type="ECO:0000256" key="8">
    <source>
        <dbReference type="ARBA" id="ARBA00023251"/>
    </source>
</evidence>
<organism evidence="11 12">
    <name type="scientific">Dactylosporangium darangshiense</name>
    <dbReference type="NCBI Taxonomy" id="579108"/>
    <lineage>
        <taxon>Bacteria</taxon>
        <taxon>Bacillati</taxon>
        <taxon>Actinomycetota</taxon>
        <taxon>Actinomycetes</taxon>
        <taxon>Micromonosporales</taxon>
        <taxon>Micromonosporaceae</taxon>
        <taxon>Dactylosporangium</taxon>
    </lineage>
</organism>
<comment type="subcellular location">
    <subcellularLocation>
        <location evidence="1">Cell membrane</location>
        <topology evidence="1">Peripheral membrane protein</topology>
        <orientation evidence="1">Cytoplasmic side</orientation>
    </subcellularLocation>
</comment>
<keyword evidence="2" id="KW-0813">Transport</keyword>
<dbReference type="Proteomes" id="UP001500620">
    <property type="component" value="Unassembled WGS sequence"/>
</dbReference>
<proteinExistence type="inferred from homology"/>
<feature type="domain" description="ABC transporter" evidence="10">
    <location>
        <begin position="6"/>
        <end position="236"/>
    </location>
</feature>
<dbReference type="InterPro" id="IPR017871">
    <property type="entry name" value="ABC_transporter-like_CS"/>
</dbReference>
<dbReference type="PANTHER" id="PTHR42711">
    <property type="entry name" value="ABC TRANSPORTER ATP-BINDING PROTEIN"/>
    <property type="match status" value="1"/>
</dbReference>
<dbReference type="Pfam" id="PF00005">
    <property type="entry name" value="ABC_tran"/>
    <property type="match status" value="1"/>
</dbReference>
<dbReference type="InterPro" id="IPR003593">
    <property type="entry name" value="AAA+_ATPase"/>
</dbReference>
<evidence type="ECO:0000256" key="2">
    <source>
        <dbReference type="ARBA" id="ARBA00022448"/>
    </source>
</evidence>
<dbReference type="EMBL" id="BAABAT010000003">
    <property type="protein sequence ID" value="GAA4246651.1"/>
    <property type="molecule type" value="Genomic_DNA"/>
</dbReference>
<dbReference type="GO" id="GO:0005524">
    <property type="term" value="F:ATP binding"/>
    <property type="evidence" value="ECO:0007669"/>
    <property type="project" value="UniProtKB-KW"/>
</dbReference>
<evidence type="ECO:0000256" key="9">
    <source>
        <dbReference type="ARBA" id="ARBA00049985"/>
    </source>
</evidence>
<dbReference type="SUPFAM" id="SSF52540">
    <property type="entry name" value="P-loop containing nucleoside triphosphate hydrolases"/>
    <property type="match status" value="1"/>
</dbReference>